<gene>
    <name evidence="12" type="primary">gdhA</name>
    <name evidence="12" type="ORF">GCM10007391_21740</name>
</gene>
<sequence length="453" mass="49802">MLNEVKSMSSKSNYDKVVDWLADRHPDQEEYLQAVKEVYDDIIPIFNAHSDYKRNDVLRRLCVPERIIHFNVCWKNTSGDIEINQAWRVQHSGLIGPYKGGLRFHPTVNESILKFLAFEQSFKNALTGLPIGGAKGGADFNPKGRSDDDVMRFCQAFMTELQRHIGARTDVPAGDINVGAREIGYMYGQYRRLNNRFEGVLTGKGVDFGGSFVRTEATGFGLIYFLLAVLESHQTTLTNKRIAISGAGNVALHAALKAAQHEGCVISLSNSRGFYEYEDGLTAEMISWAMDNKQDSDNILKALSDKFGGKWHAGKAPWSLRCDVALPCATQNELNDEHAKVLIENGCQLVLEGANMPCTDGAKQAFLKAKIPHVPGKASNAGGVALSGMEMSQNAAFRPVSFEKLDAALKSVMEDIHQVCVDEGQDDGFVNYSRGANIAGFRRLADAMVAQGI</sequence>
<evidence type="ECO:0000256" key="4">
    <source>
        <dbReference type="ARBA" id="ARBA00023002"/>
    </source>
</evidence>
<evidence type="ECO:0000256" key="1">
    <source>
        <dbReference type="ARBA" id="ARBA00003868"/>
    </source>
</evidence>
<feature type="binding site" evidence="8">
    <location>
        <position position="123"/>
    </location>
    <ligand>
        <name>substrate</name>
    </ligand>
</feature>
<dbReference type="NCBIfam" id="NF006929">
    <property type="entry name" value="PRK09414.1"/>
    <property type="match status" value="1"/>
</dbReference>
<comment type="function">
    <text evidence="1">Catalyzes the reversible oxidative deamination of glutamate to alpha-ketoglutarate and ammonia.</text>
</comment>
<dbReference type="Gene3D" id="3.40.50.10860">
    <property type="entry name" value="Leucine Dehydrogenase, chain A, domain 1"/>
    <property type="match status" value="1"/>
</dbReference>
<dbReference type="GO" id="GO:0004354">
    <property type="term" value="F:glutamate dehydrogenase (NADP+) activity"/>
    <property type="evidence" value="ECO:0007669"/>
    <property type="project" value="UniProtKB-EC"/>
</dbReference>
<keyword evidence="4 6" id="KW-0560">Oxidoreductase</keyword>
<evidence type="ECO:0000256" key="3">
    <source>
        <dbReference type="ARBA" id="ARBA00011643"/>
    </source>
</evidence>
<feature type="binding site" evidence="8">
    <location>
        <position position="249"/>
    </location>
    <ligand>
        <name>NAD(+)</name>
        <dbReference type="ChEBI" id="CHEBI:57540"/>
    </ligand>
</feature>
<dbReference type="PANTHER" id="PTHR43571">
    <property type="entry name" value="NADP-SPECIFIC GLUTAMATE DEHYDROGENASE 1-RELATED"/>
    <property type="match status" value="1"/>
</dbReference>
<feature type="active site" description="Proton donor" evidence="7">
    <location>
        <position position="135"/>
    </location>
</feature>
<keyword evidence="13" id="KW-1185">Reference proteome</keyword>
<dbReference type="SMART" id="SM00839">
    <property type="entry name" value="ELFV_dehydrog"/>
    <property type="match status" value="1"/>
</dbReference>
<dbReference type="InterPro" id="IPR014362">
    <property type="entry name" value="Glu_DH"/>
</dbReference>
<dbReference type="Gene3D" id="1.10.285.10">
    <property type="entry name" value="Glutamate Dehydrogenase, chain A, domain 3"/>
    <property type="match status" value="2"/>
</dbReference>
<accession>A0A918JP48</accession>
<evidence type="ECO:0000313" key="12">
    <source>
        <dbReference type="EMBL" id="GGW87673.1"/>
    </source>
</evidence>
<feature type="binding site" evidence="8">
    <location>
        <position position="120"/>
    </location>
    <ligand>
        <name>substrate</name>
    </ligand>
</feature>
<comment type="caution">
    <text evidence="12">The sequence shown here is derived from an EMBL/GenBank/DDBJ whole genome shotgun (WGS) entry which is preliminary data.</text>
</comment>
<dbReference type="Pfam" id="PF00208">
    <property type="entry name" value="ELFV_dehydrog"/>
    <property type="match status" value="1"/>
</dbReference>
<dbReference type="Gene3D" id="3.40.50.720">
    <property type="entry name" value="NAD(P)-binding Rossmann-like Domain"/>
    <property type="match status" value="1"/>
</dbReference>
<dbReference type="Pfam" id="PF02812">
    <property type="entry name" value="ELFV_dehydrog_N"/>
    <property type="match status" value="1"/>
</dbReference>
<dbReference type="PROSITE" id="PS00074">
    <property type="entry name" value="GLFV_DEHYDROGENASE"/>
    <property type="match status" value="1"/>
</dbReference>
<dbReference type="GO" id="GO:0005829">
    <property type="term" value="C:cytosol"/>
    <property type="evidence" value="ECO:0007669"/>
    <property type="project" value="TreeGrafter"/>
</dbReference>
<protein>
    <recommendedName>
        <fullName evidence="6">Glutamate dehydrogenase</fullName>
    </recommendedName>
</protein>
<dbReference type="FunFam" id="3.40.50.720:FF:000030">
    <property type="entry name" value="Glutamate dehydrogenase"/>
    <property type="match status" value="1"/>
</dbReference>
<organism evidence="12 13">
    <name type="scientific">Alteromonas halophila</name>
    <dbReference type="NCBI Taxonomy" id="516698"/>
    <lineage>
        <taxon>Bacteria</taxon>
        <taxon>Pseudomonadati</taxon>
        <taxon>Pseudomonadota</taxon>
        <taxon>Gammaproteobacteria</taxon>
        <taxon>Alteromonadales</taxon>
        <taxon>Alteromonadaceae</taxon>
        <taxon>Alteromonas/Salinimonas group</taxon>
        <taxon>Alteromonas</taxon>
    </lineage>
</organism>
<dbReference type="EMBL" id="BMXP01000005">
    <property type="protein sequence ID" value="GGW87673.1"/>
    <property type="molecule type" value="Genomic_DNA"/>
</dbReference>
<dbReference type="SUPFAM" id="SSF53223">
    <property type="entry name" value="Aminoacid dehydrogenase-like, N-terminal domain"/>
    <property type="match status" value="1"/>
</dbReference>
<feature type="binding site" evidence="8">
    <location>
        <position position="218"/>
    </location>
    <ligand>
        <name>NAD(+)</name>
        <dbReference type="ChEBI" id="CHEBI:57540"/>
    </ligand>
</feature>
<evidence type="ECO:0000256" key="2">
    <source>
        <dbReference type="ARBA" id="ARBA00006382"/>
    </source>
</evidence>
<feature type="site" description="Important for catalysis" evidence="9">
    <location>
        <position position="175"/>
    </location>
</feature>
<dbReference type="InterPro" id="IPR050724">
    <property type="entry name" value="Glu_Leu_Phe_Val_DH"/>
</dbReference>
<dbReference type="FunFam" id="3.40.50.10860:FF:000002">
    <property type="entry name" value="Glutamate dehydrogenase"/>
    <property type="match status" value="1"/>
</dbReference>
<evidence type="ECO:0000256" key="7">
    <source>
        <dbReference type="PIRSR" id="PIRSR000185-1"/>
    </source>
</evidence>
<dbReference type="InterPro" id="IPR006095">
    <property type="entry name" value="Glu/Leu/Phe/Val/Trp_DH"/>
</dbReference>
<dbReference type="PRINTS" id="PR00082">
    <property type="entry name" value="GLFDHDRGNASE"/>
</dbReference>
<dbReference type="GO" id="GO:0006537">
    <property type="term" value="P:glutamate biosynthetic process"/>
    <property type="evidence" value="ECO:0007669"/>
    <property type="project" value="TreeGrafter"/>
</dbReference>
<dbReference type="SUPFAM" id="SSF51735">
    <property type="entry name" value="NAD(P)-binding Rossmann-fold domains"/>
    <property type="match status" value="1"/>
</dbReference>
<evidence type="ECO:0000256" key="5">
    <source>
        <dbReference type="ARBA" id="ARBA00048584"/>
    </source>
</evidence>
<dbReference type="PIRSF" id="PIRSF000185">
    <property type="entry name" value="Glu_DH"/>
    <property type="match status" value="1"/>
</dbReference>
<feature type="domain" description="Glutamate/phenylalanine/leucine/valine/L-tryptophan dehydrogenase C-terminal" evidence="11">
    <location>
        <begin position="211"/>
        <end position="452"/>
    </location>
</feature>
<keyword evidence="8" id="KW-0520">NAD</keyword>
<comment type="similarity">
    <text evidence="2 6 10">Belongs to the Glu/Leu/Phe/Val dehydrogenases family.</text>
</comment>
<dbReference type="InterPro" id="IPR006096">
    <property type="entry name" value="Glu/Leu/Phe/Val/Trp_DH_C"/>
</dbReference>
<evidence type="ECO:0000256" key="8">
    <source>
        <dbReference type="PIRSR" id="PIRSR000185-2"/>
    </source>
</evidence>
<evidence type="ECO:0000259" key="11">
    <source>
        <dbReference type="SMART" id="SM00839"/>
    </source>
</evidence>
<evidence type="ECO:0000256" key="9">
    <source>
        <dbReference type="PIRSR" id="PIRSR000185-3"/>
    </source>
</evidence>
<reference evidence="12" key="1">
    <citation type="journal article" date="2014" name="Int. J. Syst. Evol. Microbiol.">
        <title>Complete genome sequence of Corynebacterium casei LMG S-19264T (=DSM 44701T), isolated from a smear-ripened cheese.</title>
        <authorList>
            <consortium name="US DOE Joint Genome Institute (JGI-PGF)"/>
            <person name="Walter F."/>
            <person name="Albersmeier A."/>
            <person name="Kalinowski J."/>
            <person name="Ruckert C."/>
        </authorList>
    </citation>
    <scope>NUCLEOTIDE SEQUENCE</scope>
    <source>
        <strain evidence="12">KCTC 22164</strain>
    </source>
</reference>
<comment type="catalytic activity">
    <reaction evidence="5">
        <text>L-glutamate + NADP(+) + H2O = 2-oxoglutarate + NH4(+) + NADPH + H(+)</text>
        <dbReference type="Rhea" id="RHEA:11612"/>
        <dbReference type="ChEBI" id="CHEBI:15377"/>
        <dbReference type="ChEBI" id="CHEBI:15378"/>
        <dbReference type="ChEBI" id="CHEBI:16810"/>
        <dbReference type="ChEBI" id="CHEBI:28938"/>
        <dbReference type="ChEBI" id="CHEBI:29985"/>
        <dbReference type="ChEBI" id="CHEBI:57783"/>
        <dbReference type="ChEBI" id="CHEBI:58349"/>
        <dbReference type="EC" id="1.4.1.4"/>
    </reaction>
</comment>
<dbReference type="InterPro" id="IPR006097">
    <property type="entry name" value="Glu/Leu/Phe/Val/Trp_DH_dimer"/>
</dbReference>
<dbReference type="PANTHER" id="PTHR43571:SF1">
    <property type="entry name" value="NADP-SPECIFIC GLUTAMATE DEHYDROGENASE 1-RELATED"/>
    <property type="match status" value="1"/>
</dbReference>
<feature type="binding site" evidence="8">
    <location>
        <position position="174"/>
    </location>
    <ligand>
        <name>substrate</name>
    </ligand>
</feature>
<dbReference type="AlphaFoldDB" id="A0A918JP48"/>
<name>A0A918JP48_9ALTE</name>
<reference evidence="12" key="2">
    <citation type="submission" date="2020-09" db="EMBL/GenBank/DDBJ databases">
        <authorList>
            <person name="Sun Q."/>
            <person name="Kim S."/>
        </authorList>
    </citation>
    <scope>NUCLEOTIDE SEQUENCE</scope>
    <source>
        <strain evidence="12">KCTC 22164</strain>
    </source>
</reference>
<dbReference type="Proteomes" id="UP000631300">
    <property type="component" value="Unassembled WGS sequence"/>
</dbReference>
<evidence type="ECO:0000256" key="6">
    <source>
        <dbReference type="PIRNR" id="PIRNR000185"/>
    </source>
</evidence>
<evidence type="ECO:0000256" key="10">
    <source>
        <dbReference type="RuleBase" id="RU004417"/>
    </source>
</evidence>
<evidence type="ECO:0000313" key="13">
    <source>
        <dbReference type="Proteomes" id="UP000631300"/>
    </source>
</evidence>
<comment type="subunit">
    <text evidence="3">Homohexamer.</text>
</comment>
<dbReference type="InterPro" id="IPR046346">
    <property type="entry name" value="Aminoacid_DH-like_N_sf"/>
</dbReference>
<feature type="binding site" evidence="8">
    <location>
        <position position="99"/>
    </location>
    <ligand>
        <name>substrate</name>
    </ligand>
</feature>
<dbReference type="InterPro" id="IPR033524">
    <property type="entry name" value="Glu/Leu/Phe/Val_DH_AS"/>
</dbReference>
<keyword evidence="8" id="KW-0547">Nucleotide-binding</keyword>
<dbReference type="GO" id="GO:0000166">
    <property type="term" value="F:nucleotide binding"/>
    <property type="evidence" value="ECO:0007669"/>
    <property type="project" value="UniProtKB-KW"/>
</dbReference>
<feature type="binding site" evidence="8">
    <location>
        <position position="387"/>
    </location>
    <ligand>
        <name>substrate</name>
    </ligand>
</feature>
<dbReference type="InterPro" id="IPR036291">
    <property type="entry name" value="NAD(P)-bd_dom_sf"/>
</dbReference>
<proteinExistence type="inferred from homology"/>